<dbReference type="STRING" id="1073089.A0A1L9RSZ8"/>
<sequence>MGEVSAVNMPTTDYDVPGSICEAHHLYQSKPDERGRTSWTSDIPGNLVKPAENSESSKYALIIRNIKCYDGRKNLTIHSIVVQSDRLKKFLATAMAGYPGLTLALDRIEFARPFKPFVHRWEQFSRAREEEVDAITKTHVDLLYHTLESELGDMISQKNDLVKNSVITHDLLWTIFEPGDHVFSIIDGRQHAFNFEAGDVNCRTGNFDIASKYIDFDGEKFGHQTHAFKVPFYEGTLPIMELPVFPLAYHSEKTTIREDLIARGRLWEEHKGYHYKQYEGIAKGYFLGRPMKFSIKSRIVIDTEAYNTFNADEAVSVSGHISGNLSDAHRLIATPTLRGYALKDKKWLEFDLDGVKDIVWDSRAFDSLVLPNTQQDLKKLILAFAQSQSRRQDAFDDVIQGKGRGVIMLLRGPPGVGKTLTAESVAEVMKVPLYVLSAGDLGTNSSRVEDSLKDILCMVPRWGAVLLLDEADVFMEARDKTDLERNELVSIFLRLLEYYEGILFLTTNRAENIDPAFESRIHVSIRYPDLNTTSRRQIWTQFLSETKMGQLSEEKLDEVCKLELNGRQIKNVLRTAHLLAQEDGCGLDYSHVQTVLTLRASE</sequence>
<dbReference type="InterPro" id="IPR003959">
    <property type="entry name" value="ATPase_AAA_core"/>
</dbReference>
<dbReference type="SMART" id="SM00382">
    <property type="entry name" value="AAA"/>
    <property type="match status" value="1"/>
</dbReference>
<name>A0A1L9RSZ8_ASPWE</name>
<evidence type="ECO:0000313" key="3">
    <source>
        <dbReference type="Proteomes" id="UP000184383"/>
    </source>
</evidence>
<dbReference type="EMBL" id="KV878210">
    <property type="protein sequence ID" value="OJJ38081.1"/>
    <property type="molecule type" value="Genomic_DNA"/>
</dbReference>
<dbReference type="InterPro" id="IPR054289">
    <property type="entry name" value="DUF7025"/>
</dbReference>
<dbReference type="Pfam" id="PF22942">
    <property type="entry name" value="DUF7025"/>
    <property type="match status" value="1"/>
</dbReference>
<protein>
    <recommendedName>
        <fullName evidence="1">AAA+ ATPase domain-containing protein</fullName>
    </recommendedName>
</protein>
<feature type="domain" description="AAA+ ATPase" evidence="1">
    <location>
        <begin position="404"/>
        <end position="528"/>
    </location>
</feature>
<dbReference type="Pfam" id="PF00004">
    <property type="entry name" value="AAA"/>
    <property type="match status" value="1"/>
</dbReference>
<dbReference type="SUPFAM" id="SSF52540">
    <property type="entry name" value="P-loop containing nucleoside triphosphate hydrolases"/>
    <property type="match status" value="1"/>
</dbReference>
<dbReference type="Proteomes" id="UP000184383">
    <property type="component" value="Unassembled WGS sequence"/>
</dbReference>
<organism evidence="2 3">
    <name type="scientific">Aspergillus wentii DTO 134E9</name>
    <dbReference type="NCBI Taxonomy" id="1073089"/>
    <lineage>
        <taxon>Eukaryota</taxon>
        <taxon>Fungi</taxon>
        <taxon>Dikarya</taxon>
        <taxon>Ascomycota</taxon>
        <taxon>Pezizomycotina</taxon>
        <taxon>Eurotiomycetes</taxon>
        <taxon>Eurotiomycetidae</taxon>
        <taxon>Eurotiales</taxon>
        <taxon>Aspergillaceae</taxon>
        <taxon>Aspergillus</taxon>
        <taxon>Aspergillus subgen. Cremei</taxon>
    </lineage>
</organism>
<dbReference type="CDD" id="cd19481">
    <property type="entry name" value="RecA-like_protease"/>
    <property type="match status" value="1"/>
</dbReference>
<gene>
    <name evidence="2" type="ORF">ASPWEDRAFT_179685</name>
</gene>
<dbReference type="VEuPathDB" id="FungiDB:ASPWEDRAFT_179685"/>
<dbReference type="AlphaFoldDB" id="A0A1L9RSZ8"/>
<dbReference type="PANTHER" id="PTHR46411:SF3">
    <property type="entry name" value="AAA+ ATPASE DOMAIN-CONTAINING PROTEIN"/>
    <property type="match status" value="1"/>
</dbReference>
<reference evidence="3" key="1">
    <citation type="journal article" date="2017" name="Genome Biol.">
        <title>Comparative genomics reveals high biological diversity and specific adaptations in the industrially and medically important fungal genus Aspergillus.</title>
        <authorList>
            <person name="de Vries R.P."/>
            <person name="Riley R."/>
            <person name="Wiebenga A."/>
            <person name="Aguilar-Osorio G."/>
            <person name="Amillis S."/>
            <person name="Uchima C.A."/>
            <person name="Anderluh G."/>
            <person name="Asadollahi M."/>
            <person name="Askin M."/>
            <person name="Barry K."/>
            <person name="Battaglia E."/>
            <person name="Bayram O."/>
            <person name="Benocci T."/>
            <person name="Braus-Stromeyer S.A."/>
            <person name="Caldana C."/>
            <person name="Canovas D."/>
            <person name="Cerqueira G.C."/>
            <person name="Chen F."/>
            <person name="Chen W."/>
            <person name="Choi C."/>
            <person name="Clum A."/>
            <person name="Dos Santos R.A."/>
            <person name="Damasio A.R."/>
            <person name="Diallinas G."/>
            <person name="Emri T."/>
            <person name="Fekete E."/>
            <person name="Flipphi M."/>
            <person name="Freyberg S."/>
            <person name="Gallo A."/>
            <person name="Gournas C."/>
            <person name="Habgood R."/>
            <person name="Hainaut M."/>
            <person name="Harispe M.L."/>
            <person name="Henrissat B."/>
            <person name="Hilden K.S."/>
            <person name="Hope R."/>
            <person name="Hossain A."/>
            <person name="Karabika E."/>
            <person name="Karaffa L."/>
            <person name="Karanyi Z."/>
            <person name="Krasevec N."/>
            <person name="Kuo A."/>
            <person name="Kusch H."/>
            <person name="LaButti K."/>
            <person name="Lagendijk E.L."/>
            <person name="Lapidus A."/>
            <person name="Levasseur A."/>
            <person name="Lindquist E."/>
            <person name="Lipzen A."/>
            <person name="Logrieco A.F."/>
            <person name="MacCabe A."/>
            <person name="Maekelae M.R."/>
            <person name="Malavazi I."/>
            <person name="Melin P."/>
            <person name="Meyer V."/>
            <person name="Mielnichuk N."/>
            <person name="Miskei M."/>
            <person name="Molnar A.P."/>
            <person name="Mule G."/>
            <person name="Ngan C.Y."/>
            <person name="Orejas M."/>
            <person name="Orosz E."/>
            <person name="Ouedraogo J.P."/>
            <person name="Overkamp K.M."/>
            <person name="Park H.-S."/>
            <person name="Perrone G."/>
            <person name="Piumi F."/>
            <person name="Punt P.J."/>
            <person name="Ram A.F."/>
            <person name="Ramon A."/>
            <person name="Rauscher S."/>
            <person name="Record E."/>
            <person name="Riano-Pachon D.M."/>
            <person name="Robert V."/>
            <person name="Roehrig J."/>
            <person name="Ruller R."/>
            <person name="Salamov A."/>
            <person name="Salih N.S."/>
            <person name="Samson R.A."/>
            <person name="Sandor E."/>
            <person name="Sanguinetti M."/>
            <person name="Schuetze T."/>
            <person name="Sepcic K."/>
            <person name="Shelest E."/>
            <person name="Sherlock G."/>
            <person name="Sophianopoulou V."/>
            <person name="Squina F.M."/>
            <person name="Sun H."/>
            <person name="Susca A."/>
            <person name="Todd R.B."/>
            <person name="Tsang A."/>
            <person name="Unkles S.E."/>
            <person name="van de Wiele N."/>
            <person name="van Rossen-Uffink D."/>
            <person name="Oliveira J.V."/>
            <person name="Vesth T.C."/>
            <person name="Visser J."/>
            <person name="Yu J.-H."/>
            <person name="Zhou M."/>
            <person name="Andersen M.R."/>
            <person name="Archer D.B."/>
            <person name="Baker S.E."/>
            <person name="Benoit I."/>
            <person name="Brakhage A.A."/>
            <person name="Braus G.H."/>
            <person name="Fischer R."/>
            <person name="Frisvad J.C."/>
            <person name="Goldman G.H."/>
            <person name="Houbraken J."/>
            <person name="Oakley B."/>
            <person name="Pocsi I."/>
            <person name="Scazzocchio C."/>
            <person name="Seiboth B."/>
            <person name="vanKuyk P.A."/>
            <person name="Wortman J."/>
            <person name="Dyer P.S."/>
            <person name="Grigoriev I.V."/>
        </authorList>
    </citation>
    <scope>NUCLEOTIDE SEQUENCE [LARGE SCALE GENOMIC DNA]</scope>
    <source>
        <strain evidence="3">DTO 134E9</strain>
    </source>
</reference>
<dbReference type="OrthoDB" id="10042665at2759"/>
<evidence type="ECO:0000259" key="1">
    <source>
        <dbReference type="SMART" id="SM00382"/>
    </source>
</evidence>
<dbReference type="PANTHER" id="PTHR46411">
    <property type="entry name" value="FAMILY ATPASE, PUTATIVE-RELATED"/>
    <property type="match status" value="1"/>
</dbReference>
<proteinExistence type="predicted"/>
<evidence type="ECO:0000313" key="2">
    <source>
        <dbReference type="EMBL" id="OJJ38081.1"/>
    </source>
</evidence>
<dbReference type="GO" id="GO:0005524">
    <property type="term" value="F:ATP binding"/>
    <property type="evidence" value="ECO:0007669"/>
    <property type="project" value="InterPro"/>
</dbReference>
<dbReference type="GeneID" id="63747651"/>
<accession>A0A1L9RSZ8</accession>
<dbReference type="GO" id="GO:0016887">
    <property type="term" value="F:ATP hydrolysis activity"/>
    <property type="evidence" value="ECO:0007669"/>
    <property type="project" value="InterPro"/>
</dbReference>
<dbReference type="Gene3D" id="3.40.50.300">
    <property type="entry name" value="P-loop containing nucleotide triphosphate hydrolases"/>
    <property type="match status" value="1"/>
</dbReference>
<dbReference type="RefSeq" id="XP_040691757.1">
    <property type="nucleotide sequence ID" value="XM_040831803.1"/>
</dbReference>
<keyword evidence="3" id="KW-1185">Reference proteome</keyword>
<dbReference type="InterPro" id="IPR027417">
    <property type="entry name" value="P-loop_NTPase"/>
</dbReference>
<dbReference type="InterPro" id="IPR003593">
    <property type="entry name" value="AAA+_ATPase"/>
</dbReference>